<dbReference type="OrthoDB" id="515199at2"/>
<accession>A0A563VN93</accession>
<evidence type="ECO:0000313" key="1">
    <source>
        <dbReference type="EMBL" id="VEP12899.1"/>
    </source>
</evidence>
<reference evidence="1 2" key="1">
    <citation type="submission" date="2019-01" db="EMBL/GenBank/DDBJ databases">
        <authorList>
            <person name="Brito A."/>
        </authorList>
    </citation>
    <scope>NUCLEOTIDE SEQUENCE [LARGE SCALE GENOMIC DNA]</scope>
    <source>
        <strain evidence="1">1</strain>
    </source>
</reference>
<dbReference type="InterPro" id="IPR010985">
    <property type="entry name" value="Ribbon_hlx_hlx"/>
</dbReference>
<dbReference type="Proteomes" id="UP000320055">
    <property type="component" value="Unassembled WGS sequence"/>
</dbReference>
<name>A0A563VN93_9CYAN</name>
<dbReference type="EMBL" id="CAACVJ010000080">
    <property type="protein sequence ID" value="VEP12899.1"/>
    <property type="molecule type" value="Genomic_DNA"/>
</dbReference>
<organism evidence="1 2">
    <name type="scientific">Hyella patelloides LEGE 07179</name>
    <dbReference type="NCBI Taxonomy" id="945734"/>
    <lineage>
        <taxon>Bacteria</taxon>
        <taxon>Bacillati</taxon>
        <taxon>Cyanobacteriota</taxon>
        <taxon>Cyanophyceae</taxon>
        <taxon>Pleurocapsales</taxon>
        <taxon>Hyellaceae</taxon>
        <taxon>Hyella</taxon>
    </lineage>
</organism>
<keyword evidence="2" id="KW-1185">Reference proteome</keyword>
<protein>
    <submittedName>
        <fullName evidence="1">Uncharacterized protein</fullName>
    </submittedName>
</protein>
<dbReference type="RefSeq" id="WP_144871037.1">
    <property type="nucleotide sequence ID" value="NZ_LR213921.1"/>
</dbReference>
<dbReference type="GO" id="GO:0006355">
    <property type="term" value="P:regulation of DNA-templated transcription"/>
    <property type="evidence" value="ECO:0007669"/>
    <property type="project" value="InterPro"/>
</dbReference>
<gene>
    <name evidence="1" type="ORF">H1P_1700014</name>
</gene>
<evidence type="ECO:0000313" key="2">
    <source>
        <dbReference type="Proteomes" id="UP000320055"/>
    </source>
</evidence>
<sequence length="72" mass="8179">MGRPGGNPDFGTKYRFDYGRDEPLSEQVKVLMHPNMKHQLKNLASENKCTVPDVIREAIDRYLASLQTENAS</sequence>
<dbReference type="AlphaFoldDB" id="A0A563VN93"/>
<dbReference type="SUPFAM" id="SSF47598">
    <property type="entry name" value="Ribbon-helix-helix"/>
    <property type="match status" value="1"/>
</dbReference>
<proteinExistence type="predicted"/>